<reference evidence="3" key="3">
    <citation type="submission" date="2020-12" db="UniProtKB">
        <authorList>
            <consortium name="EnsemblPlants"/>
        </authorList>
    </citation>
    <scope>IDENTIFICATION</scope>
</reference>
<organism evidence="2">
    <name type="scientific">Physcomitrium patens</name>
    <name type="common">Spreading-leaved earth moss</name>
    <name type="synonym">Physcomitrella patens</name>
    <dbReference type="NCBI Taxonomy" id="3218"/>
    <lineage>
        <taxon>Eukaryota</taxon>
        <taxon>Viridiplantae</taxon>
        <taxon>Streptophyta</taxon>
        <taxon>Embryophyta</taxon>
        <taxon>Bryophyta</taxon>
        <taxon>Bryophytina</taxon>
        <taxon>Bryopsida</taxon>
        <taxon>Funariidae</taxon>
        <taxon>Funariales</taxon>
        <taxon>Funariaceae</taxon>
        <taxon>Physcomitrium</taxon>
    </lineage>
</organism>
<feature type="region of interest" description="Disordered" evidence="1">
    <location>
        <begin position="67"/>
        <end position="114"/>
    </location>
</feature>
<dbReference type="AlphaFoldDB" id="A9S433"/>
<reference evidence="2 4" key="2">
    <citation type="journal article" date="2018" name="Plant J.">
        <title>The Physcomitrella patens chromosome-scale assembly reveals moss genome structure and evolution.</title>
        <authorList>
            <person name="Lang D."/>
            <person name="Ullrich K.K."/>
            <person name="Murat F."/>
            <person name="Fuchs J."/>
            <person name="Jenkins J."/>
            <person name="Haas F.B."/>
            <person name="Piednoel M."/>
            <person name="Gundlach H."/>
            <person name="Van Bel M."/>
            <person name="Meyberg R."/>
            <person name="Vives C."/>
            <person name="Morata J."/>
            <person name="Symeonidi A."/>
            <person name="Hiss M."/>
            <person name="Muchero W."/>
            <person name="Kamisugi Y."/>
            <person name="Saleh O."/>
            <person name="Blanc G."/>
            <person name="Decker E.L."/>
            <person name="van Gessel N."/>
            <person name="Grimwood J."/>
            <person name="Hayes R.D."/>
            <person name="Graham S.W."/>
            <person name="Gunter L.E."/>
            <person name="McDaniel S.F."/>
            <person name="Hoernstein S.N.W."/>
            <person name="Larsson A."/>
            <person name="Li F.W."/>
            <person name="Perroud P.F."/>
            <person name="Phillips J."/>
            <person name="Ranjan P."/>
            <person name="Rokshar D.S."/>
            <person name="Rothfels C.J."/>
            <person name="Schneider L."/>
            <person name="Shu S."/>
            <person name="Stevenson D.W."/>
            <person name="Thummler F."/>
            <person name="Tillich M."/>
            <person name="Villarreal Aguilar J.C."/>
            <person name="Widiez T."/>
            <person name="Wong G.K."/>
            <person name="Wymore A."/>
            <person name="Zhang Y."/>
            <person name="Zimmer A.D."/>
            <person name="Quatrano R.S."/>
            <person name="Mayer K.F.X."/>
            <person name="Goodstein D."/>
            <person name="Casacuberta J.M."/>
            <person name="Vandepoele K."/>
            <person name="Reski R."/>
            <person name="Cuming A.C."/>
            <person name="Tuskan G.A."/>
            <person name="Maumus F."/>
            <person name="Salse J."/>
            <person name="Schmutz J."/>
            <person name="Rensing S.A."/>
        </authorList>
    </citation>
    <scope>NUCLEOTIDE SEQUENCE [LARGE SCALE GENOMIC DNA]</scope>
    <source>
        <strain evidence="3 4">cv. Gransden 2004</strain>
    </source>
</reference>
<dbReference type="EnsemblPlants" id="Pp3c12_17361V3.1">
    <property type="protein sequence ID" value="PAC:32972912.CDS.1"/>
    <property type="gene ID" value="Pp3c12_17361"/>
</dbReference>
<accession>A9S433</accession>
<sequence length="128" mass="14995">METRIQSLPPMGTSDFEALHNSLHRFHRTSAYTTAPYNGEHYCHRRLIRASTACNFERLEFLKISFNSSNAEPPPQGSHPETILPRRTHTTKPRSRRRTNPPLTPLQHEKSPIRNHHLEALLYYSRRK</sequence>
<name>A9S433_PHYPA</name>
<evidence type="ECO:0000313" key="3">
    <source>
        <dbReference type="EnsemblPlants" id="PAC:32972912.CDS.1"/>
    </source>
</evidence>
<dbReference type="Gramene" id="Pp3c12_17361V3.1">
    <property type="protein sequence ID" value="PAC:32972912.CDS.1"/>
    <property type="gene ID" value="Pp3c12_17361"/>
</dbReference>
<reference evidence="2 4" key="1">
    <citation type="journal article" date="2008" name="Science">
        <title>The Physcomitrella genome reveals evolutionary insights into the conquest of land by plants.</title>
        <authorList>
            <person name="Rensing S."/>
            <person name="Lang D."/>
            <person name="Zimmer A."/>
            <person name="Terry A."/>
            <person name="Salamov A."/>
            <person name="Shapiro H."/>
            <person name="Nishiyama T."/>
            <person name="Perroud P.-F."/>
            <person name="Lindquist E."/>
            <person name="Kamisugi Y."/>
            <person name="Tanahashi T."/>
            <person name="Sakakibara K."/>
            <person name="Fujita T."/>
            <person name="Oishi K."/>
            <person name="Shin-I T."/>
            <person name="Kuroki Y."/>
            <person name="Toyoda A."/>
            <person name="Suzuki Y."/>
            <person name="Hashimoto A."/>
            <person name="Yamaguchi K."/>
            <person name="Sugano A."/>
            <person name="Kohara Y."/>
            <person name="Fujiyama A."/>
            <person name="Anterola A."/>
            <person name="Aoki S."/>
            <person name="Ashton N."/>
            <person name="Barbazuk W.B."/>
            <person name="Barker E."/>
            <person name="Bennetzen J."/>
            <person name="Bezanilla M."/>
            <person name="Blankenship R."/>
            <person name="Cho S.H."/>
            <person name="Dutcher S."/>
            <person name="Estelle M."/>
            <person name="Fawcett J.A."/>
            <person name="Gundlach H."/>
            <person name="Hanada K."/>
            <person name="Heyl A."/>
            <person name="Hicks K.A."/>
            <person name="Hugh J."/>
            <person name="Lohr M."/>
            <person name="Mayer K."/>
            <person name="Melkozernov A."/>
            <person name="Murata T."/>
            <person name="Nelson D."/>
            <person name="Pils B."/>
            <person name="Prigge M."/>
            <person name="Reiss B."/>
            <person name="Renner T."/>
            <person name="Rombauts S."/>
            <person name="Rushton P."/>
            <person name="Sanderfoot A."/>
            <person name="Schween G."/>
            <person name="Shiu S.-H."/>
            <person name="Stueber K."/>
            <person name="Theodoulou F.L."/>
            <person name="Tu H."/>
            <person name="Van de Peer Y."/>
            <person name="Verrier P.J."/>
            <person name="Waters E."/>
            <person name="Wood A."/>
            <person name="Yang L."/>
            <person name="Cove D."/>
            <person name="Cuming A."/>
            <person name="Hasebe M."/>
            <person name="Lucas S."/>
            <person name="Mishler D.B."/>
            <person name="Reski R."/>
            <person name="Grigoriev I."/>
            <person name="Quatrano R.S."/>
            <person name="Boore J.L."/>
        </authorList>
    </citation>
    <scope>NUCLEOTIDE SEQUENCE [LARGE SCALE GENOMIC DNA]</scope>
    <source>
        <strain evidence="3 4">cv. Gransden 2004</strain>
    </source>
</reference>
<dbReference type="InParanoid" id="A9S433"/>
<protein>
    <submittedName>
        <fullName evidence="2 3">Uncharacterized protein</fullName>
    </submittedName>
</protein>
<feature type="compositionally biased region" description="Basic residues" evidence="1">
    <location>
        <begin position="86"/>
        <end position="99"/>
    </location>
</feature>
<proteinExistence type="predicted"/>
<dbReference type="Proteomes" id="UP000006727">
    <property type="component" value="Chromosome 12"/>
</dbReference>
<dbReference type="EMBL" id="ABEU02000012">
    <property type="protein sequence ID" value="PNR44010.1"/>
    <property type="molecule type" value="Genomic_DNA"/>
</dbReference>
<gene>
    <name evidence="2" type="ORF">PHYPA_016393</name>
</gene>
<keyword evidence="4" id="KW-1185">Reference proteome</keyword>
<evidence type="ECO:0000256" key="1">
    <source>
        <dbReference type="SAM" id="MobiDB-lite"/>
    </source>
</evidence>
<evidence type="ECO:0000313" key="4">
    <source>
        <dbReference type="Proteomes" id="UP000006727"/>
    </source>
</evidence>
<evidence type="ECO:0000313" key="2">
    <source>
        <dbReference type="EMBL" id="PNR44010.1"/>
    </source>
</evidence>